<evidence type="ECO:0000256" key="1">
    <source>
        <dbReference type="ARBA" id="ARBA00010562"/>
    </source>
</evidence>
<dbReference type="EMBL" id="SPQC01000006">
    <property type="protein sequence ID" value="TFU23621.1"/>
    <property type="molecule type" value="Genomic_DNA"/>
</dbReference>
<comment type="similarity">
    <text evidence="1">Belongs to the RelB/DinJ antitoxin family.</text>
</comment>
<dbReference type="PANTHER" id="PTHR38781:SF1">
    <property type="entry name" value="ANTITOXIN DINJ-RELATED"/>
    <property type="match status" value="1"/>
</dbReference>
<dbReference type="PANTHER" id="PTHR38781">
    <property type="entry name" value="ANTITOXIN DINJ-RELATED"/>
    <property type="match status" value="1"/>
</dbReference>
<dbReference type="InterPro" id="IPR013321">
    <property type="entry name" value="Arc_rbn_hlx_hlx"/>
</dbReference>
<comment type="caution">
    <text evidence="3">The sequence shown here is derived from an EMBL/GenBank/DDBJ whole genome shotgun (WGS) entry which is preliminary data.</text>
</comment>
<protein>
    <submittedName>
        <fullName evidence="3">Type II toxin-antitoxin system RelB/DinJ family antitoxin</fullName>
    </submittedName>
</protein>
<dbReference type="GO" id="GO:0006355">
    <property type="term" value="P:regulation of DNA-templated transcription"/>
    <property type="evidence" value="ECO:0007669"/>
    <property type="project" value="InterPro"/>
</dbReference>
<dbReference type="GO" id="GO:0006351">
    <property type="term" value="P:DNA-templated transcription"/>
    <property type="evidence" value="ECO:0007669"/>
    <property type="project" value="TreeGrafter"/>
</dbReference>
<evidence type="ECO:0000256" key="2">
    <source>
        <dbReference type="ARBA" id="ARBA00022649"/>
    </source>
</evidence>
<dbReference type="NCBIfam" id="TIGR02384">
    <property type="entry name" value="RelB_DinJ"/>
    <property type="match status" value="1"/>
</dbReference>
<dbReference type="Proteomes" id="UP000297951">
    <property type="component" value="Unassembled WGS sequence"/>
</dbReference>
<evidence type="ECO:0000313" key="3">
    <source>
        <dbReference type="EMBL" id="TFU23621.1"/>
    </source>
</evidence>
<dbReference type="RefSeq" id="WP_135011440.1">
    <property type="nucleotide sequence ID" value="NZ_JADGLK010000006.1"/>
</dbReference>
<dbReference type="Gene3D" id="1.10.1220.10">
    <property type="entry name" value="Met repressor-like"/>
    <property type="match status" value="1"/>
</dbReference>
<gene>
    <name evidence="3" type="ORF">E4U03_02650</name>
</gene>
<reference evidence="3 4" key="1">
    <citation type="submission" date="2019-03" db="EMBL/GenBank/DDBJ databases">
        <title>Diversity of the mouse oral microbiome.</title>
        <authorList>
            <person name="Joseph S."/>
            <person name="Aduse-Opoku J."/>
            <person name="Curtis M."/>
            <person name="Wade W."/>
            <person name="Hashim A."/>
        </authorList>
    </citation>
    <scope>NUCLEOTIDE SEQUENCE [LARGE SCALE GENOMIC DNA]</scope>
    <source>
        <strain evidence="4">irhom_31</strain>
    </source>
</reference>
<proteinExistence type="inferred from homology"/>
<dbReference type="Pfam" id="PF04221">
    <property type="entry name" value="RelB"/>
    <property type="match status" value="1"/>
</dbReference>
<sequence>MATTVVNVRLDEETKQELDILCQQLGITVSAAFSMFAKKMTREQRIPFEVSIDPFYSENNLKHLRRSIHQVKGGQLTEHGLIDE</sequence>
<keyword evidence="2" id="KW-1277">Toxin-antitoxin system</keyword>
<dbReference type="OrthoDB" id="9804867at2"/>
<accession>A0A4Y9F5L7</accession>
<organism evidence="3 4">
    <name type="scientific">Rothia nasimurium</name>
    <dbReference type="NCBI Taxonomy" id="85336"/>
    <lineage>
        <taxon>Bacteria</taxon>
        <taxon>Bacillati</taxon>
        <taxon>Actinomycetota</taxon>
        <taxon>Actinomycetes</taxon>
        <taxon>Micrococcales</taxon>
        <taxon>Micrococcaceae</taxon>
        <taxon>Rothia</taxon>
    </lineage>
</organism>
<dbReference type="STRING" id="85336.A7979_07695"/>
<dbReference type="InterPro" id="IPR007337">
    <property type="entry name" value="RelB/DinJ"/>
</dbReference>
<evidence type="ECO:0000313" key="4">
    <source>
        <dbReference type="Proteomes" id="UP000297951"/>
    </source>
</evidence>
<dbReference type="AlphaFoldDB" id="A0A4Y9F5L7"/>
<name>A0A4Y9F5L7_9MICC</name>